<proteinExistence type="predicted"/>
<feature type="region of interest" description="Disordered" evidence="1">
    <location>
        <begin position="1"/>
        <end position="23"/>
    </location>
</feature>
<organism evidence="2 3">
    <name type="scientific">Ottowia oryzae</name>
    <dbReference type="NCBI Taxonomy" id="2109914"/>
    <lineage>
        <taxon>Bacteria</taxon>
        <taxon>Pseudomonadati</taxon>
        <taxon>Pseudomonadota</taxon>
        <taxon>Betaproteobacteria</taxon>
        <taxon>Burkholderiales</taxon>
        <taxon>Comamonadaceae</taxon>
        <taxon>Ottowia</taxon>
    </lineage>
</organism>
<gene>
    <name evidence="2" type="ORF">C6570_12340</name>
</gene>
<accession>A0A2S0MGB8</accession>
<dbReference type="KEGG" id="otk:C6570_12340"/>
<evidence type="ECO:0000313" key="3">
    <source>
        <dbReference type="Proteomes" id="UP000239709"/>
    </source>
</evidence>
<evidence type="ECO:0000256" key="1">
    <source>
        <dbReference type="SAM" id="MobiDB-lite"/>
    </source>
</evidence>
<dbReference type="Proteomes" id="UP000239709">
    <property type="component" value="Chromosome"/>
</dbReference>
<dbReference type="AlphaFoldDB" id="A0A2S0MGB8"/>
<dbReference type="EMBL" id="CP027666">
    <property type="protein sequence ID" value="AVO34934.1"/>
    <property type="molecule type" value="Genomic_DNA"/>
</dbReference>
<name>A0A2S0MGB8_9BURK</name>
<sequence length="123" mass="13174">MGFDGFDDRAQGEPQQAMAKSRREKDLMAWRFNGARKACRGRVAPTQGRVRLKTAFGHWSALPEPGKDCHMHSLNTPFGRAGLVIPISAQVASASDALAPHAALPLTHVPATHPIRSAQGAAL</sequence>
<reference evidence="2 3" key="1">
    <citation type="submission" date="2018-03" db="EMBL/GenBank/DDBJ databases">
        <title>Genome sequencing of Ottowia sp.</title>
        <authorList>
            <person name="Kim S.-J."/>
            <person name="Heo J."/>
            <person name="Kwon S.-W."/>
        </authorList>
    </citation>
    <scope>NUCLEOTIDE SEQUENCE [LARGE SCALE GENOMIC DNA]</scope>
    <source>
        <strain evidence="2 3">KADR8-3</strain>
    </source>
</reference>
<keyword evidence="3" id="KW-1185">Reference proteome</keyword>
<protein>
    <submittedName>
        <fullName evidence="2">Uncharacterized protein</fullName>
    </submittedName>
</protein>
<evidence type="ECO:0000313" key="2">
    <source>
        <dbReference type="EMBL" id="AVO34934.1"/>
    </source>
</evidence>
<feature type="compositionally biased region" description="Basic and acidic residues" evidence="1">
    <location>
        <begin position="1"/>
        <end position="11"/>
    </location>
</feature>